<feature type="region of interest" description="Disordered" evidence="1">
    <location>
        <begin position="476"/>
        <end position="520"/>
    </location>
</feature>
<dbReference type="Proteomes" id="UP001634394">
    <property type="component" value="Unassembled WGS sequence"/>
</dbReference>
<comment type="caution">
    <text evidence="2">The sequence shown here is derived from an EMBL/GenBank/DDBJ whole genome shotgun (WGS) entry which is preliminary data.</text>
</comment>
<sequence length="536" mass="61337">MEELKCNGETIDRGHFMIRRIHLEEDTLTLWKPPENKQQYKLIPEIIPEGDWSGILQTYYTKFDCVTNFLPLDDLIPIISRQSTTLKPTDDYSILRDYPTIKGLWFKPDIDENIGPNMDTTLGNVKLNISLNSSEQENIFTQKNVYFLEVLDYPAEDKSVSRFLLSQSFHEEFQMYNVFKPGGPIIAIRHVGPMHGEIEMLYLRFSKNYYSQRWRHEVEFMLEDDPWPMCKIIPVNNTCLPISISRAEGLDVHVSNRYRNTSWELAIAGLFVWALRARLAWLVFERLHDKAKEEVNMVVRGATNCSTVNPPLICPLVYQVLESLTSFIAKCQNEEDIKDFLKIFVSLHTCSEDCSVTLLTNLDILAVIDSYLFLLEKVIACCSVEVRREITSTILPWHVMAYYCSSQKIHSYNKIIAFISKIEGLKTRSLSYHQVSNGQSDMFTSSSSSSTRLSLMGQAAVGTAILQGNAEMSLDDSQDFSNHDLQGMSNDECHSNGSQDGHSETSINGTADDLDDYDMNYSQSKPVRHKLIRTFV</sequence>
<dbReference type="AlphaFoldDB" id="A0ABD3Y0Q4"/>
<evidence type="ECO:0000256" key="1">
    <source>
        <dbReference type="SAM" id="MobiDB-lite"/>
    </source>
</evidence>
<feature type="compositionally biased region" description="Polar residues" evidence="1">
    <location>
        <begin position="479"/>
        <end position="509"/>
    </location>
</feature>
<accession>A0ABD3Y0Q4</accession>
<reference evidence="2 3" key="1">
    <citation type="submission" date="2024-11" db="EMBL/GenBank/DDBJ databases">
        <title>Chromosome-level genome assembly of the freshwater bivalve Anodonta woodiana.</title>
        <authorList>
            <person name="Chen X."/>
        </authorList>
    </citation>
    <scope>NUCLEOTIDE SEQUENCE [LARGE SCALE GENOMIC DNA]</scope>
    <source>
        <strain evidence="2">MN2024</strain>
        <tissue evidence="2">Gills</tissue>
    </source>
</reference>
<name>A0ABD3Y0Q4_SINWO</name>
<evidence type="ECO:0000313" key="3">
    <source>
        <dbReference type="Proteomes" id="UP001634394"/>
    </source>
</evidence>
<keyword evidence="3" id="KW-1185">Reference proteome</keyword>
<evidence type="ECO:0000313" key="2">
    <source>
        <dbReference type="EMBL" id="KAL3892044.1"/>
    </source>
</evidence>
<protein>
    <submittedName>
        <fullName evidence="2">Uncharacterized protein</fullName>
    </submittedName>
</protein>
<proteinExistence type="predicted"/>
<organism evidence="2 3">
    <name type="scientific">Sinanodonta woodiana</name>
    <name type="common">Chinese pond mussel</name>
    <name type="synonym">Anodonta woodiana</name>
    <dbReference type="NCBI Taxonomy" id="1069815"/>
    <lineage>
        <taxon>Eukaryota</taxon>
        <taxon>Metazoa</taxon>
        <taxon>Spiralia</taxon>
        <taxon>Lophotrochozoa</taxon>
        <taxon>Mollusca</taxon>
        <taxon>Bivalvia</taxon>
        <taxon>Autobranchia</taxon>
        <taxon>Heteroconchia</taxon>
        <taxon>Palaeoheterodonta</taxon>
        <taxon>Unionida</taxon>
        <taxon>Unionoidea</taxon>
        <taxon>Unionidae</taxon>
        <taxon>Unioninae</taxon>
        <taxon>Sinanodonta</taxon>
    </lineage>
</organism>
<dbReference type="EMBL" id="JBJQND010000001">
    <property type="protein sequence ID" value="KAL3892044.1"/>
    <property type="molecule type" value="Genomic_DNA"/>
</dbReference>
<gene>
    <name evidence="2" type="ORF">ACJMK2_004284</name>
</gene>